<gene>
    <name evidence="4" type="ORF">X474_19260</name>
</gene>
<feature type="domain" description="Bin3-type SAM" evidence="3">
    <location>
        <begin position="151"/>
        <end position="346"/>
    </location>
</feature>
<dbReference type="PROSITE" id="PS51515">
    <property type="entry name" value="BIN3_SAM"/>
    <property type="match status" value="1"/>
</dbReference>
<organism evidence="4 5">
    <name type="scientific">Dethiosulfatarculus sandiegensis</name>
    <dbReference type="NCBI Taxonomy" id="1429043"/>
    <lineage>
        <taxon>Bacteria</taxon>
        <taxon>Pseudomonadati</taxon>
        <taxon>Thermodesulfobacteriota</taxon>
        <taxon>Desulfarculia</taxon>
        <taxon>Desulfarculales</taxon>
        <taxon>Desulfarculaceae</taxon>
        <taxon>Dethiosulfatarculus</taxon>
    </lineage>
</organism>
<dbReference type="OrthoDB" id="9800454at2"/>
<dbReference type="PANTHER" id="PTHR43861:SF1">
    <property type="entry name" value="TRANS-ACONITATE 2-METHYLTRANSFERASE"/>
    <property type="match status" value="1"/>
</dbReference>
<dbReference type="InterPro" id="IPR029063">
    <property type="entry name" value="SAM-dependent_MTases_sf"/>
</dbReference>
<dbReference type="Gene3D" id="3.40.50.150">
    <property type="entry name" value="Vaccinia Virus protein VP39"/>
    <property type="match status" value="1"/>
</dbReference>
<keyword evidence="2" id="KW-0808">Transferase</keyword>
<proteinExistence type="predicted"/>
<dbReference type="CDD" id="cd02440">
    <property type="entry name" value="AdoMet_MTases"/>
    <property type="match status" value="1"/>
</dbReference>
<keyword evidence="1" id="KW-0489">Methyltransferase</keyword>
<dbReference type="GO" id="GO:0032259">
    <property type="term" value="P:methylation"/>
    <property type="evidence" value="ECO:0007669"/>
    <property type="project" value="UniProtKB-KW"/>
</dbReference>
<dbReference type="InParanoid" id="A0A0D2GC66"/>
<evidence type="ECO:0000256" key="1">
    <source>
        <dbReference type="ARBA" id="ARBA00022603"/>
    </source>
</evidence>
<dbReference type="Proteomes" id="UP000032233">
    <property type="component" value="Unassembled WGS sequence"/>
</dbReference>
<dbReference type="SUPFAM" id="SSF53335">
    <property type="entry name" value="S-adenosyl-L-methionine-dependent methyltransferases"/>
    <property type="match status" value="1"/>
</dbReference>
<dbReference type="InterPro" id="IPR041698">
    <property type="entry name" value="Methyltransf_25"/>
</dbReference>
<dbReference type="RefSeq" id="WP_044350673.1">
    <property type="nucleotide sequence ID" value="NZ_AZAC01000032.1"/>
</dbReference>
<dbReference type="PANTHER" id="PTHR43861">
    <property type="entry name" value="TRANS-ACONITATE 2-METHYLTRANSFERASE-RELATED"/>
    <property type="match status" value="1"/>
</dbReference>
<dbReference type="AlphaFoldDB" id="A0A0D2GC66"/>
<reference evidence="4 5" key="1">
    <citation type="submission" date="2013-11" db="EMBL/GenBank/DDBJ databases">
        <title>Metagenomic analysis of a methanogenic consortium involved in long chain n-alkane degradation.</title>
        <authorList>
            <person name="Davidova I.A."/>
            <person name="Callaghan A.V."/>
            <person name="Wawrik B."/>
            <person name="Pruitt S."/>
            <person name="Marks C."/>
            <person name="Duncan K.E."/>
            <person name="Suflita J.M."/>
        </authorList>
    </citation>
    <scope>NUCLEOTIDE SEQUENCE [LARGE SCALE GENOMIC DNA]</scope>
    <source>
        <strain evidence="4 5">SPR</strain>
    </source>
</reference>
<accession>A0A0D2GC66</accession>
<dbReference type="GO" id="GO:0008168">
    <property type="term" value="F:methyltransferase activity"/>
    <property type="evidence" value="ECO:0007669"/>
    <property type="project" value="UniProtKB-KW"/>
</dbReference>
<evidence type="ECO:0000259" key="3">
    <source>
        <dbReference type="PROSITE" id="PS51515"/>
    </source>
</evidence>
<dbReference type="EMBL" id="AZAC01000032">
    <property type="protein sequence ID" value="KIX12472.1"/>
    <property type="molecule type" value="Genomic_DNA"/>
</dbReference>
<dbReference type="Pfam" id="PF13649">
    <property type="entry name" value="Methyltransf_25"/>
    <property type="match status" value="1"/>
</dbReference>
<sequence>MKLKYLLSFFKTAKIPGLLPIMMDWKGMLRLHFLYSAFESGLLEALKEPCSRNGLLEKLEVKSPDILDALLKVGVSIKELQYQNGYYSIKGKRSLALTGEQNDIIAAVVQANVTYYNNSYRYAAERMRGAPLGDDLESAGEIIARFSKLTDPVMKSFLSEIIDGQDNLRVLDIGCGSGLLLKTIAGLIPNASGVGIDIDKEVANQARQNIKNWDLESKFEIMEGDILSLLSNIEPVNLITLMNLVYYIPVESRVYFFSALGSRLLPEGGLAIVMNMQGKDSDSAAANLNMANASLKGVTPLPHSSELRDQLLESGFKEVKVRKLMPGSSFVGIHALNFSKSDANHI</sequence>
<evidence type="ECO:0000313" key="4">
    <source>
        <dbReference type="EMBL" id="KIX12472.1"/>
    </source>
</evidence>
<name>A0A0D2GC66_9BACT</name>
<keyword evidence="5" id="KW-1185">Reference proteome</keyword>
<evidence type="ECO:0000313" key="5">
    <source>
        <dbReference type="Proteomes" id="UP000032233"/>
    </source>
</evidence>
<evidence type="ECO:0000256" key="2">
    <source>
        <dbReference type="ARBA" id="ARBA00022679"/>
    </source>
</evidence>
<dbReference type="STRING" id="1429043.X474_19260"/>
<dbReference type="InterPro" id="IPR024160">
    <property type="entry name" value="BIN3_SAM-bd_dom"/>
</dbReference>
<comment type="caution">
    <text evidence="4">The sequence shown here is derived from an EMBL/GenBank/DDBJ whole genome shotgun (WGS) entry which is preliminary data.</text>
</comment>
<protein>
    <recommendedName>
        <fullName evidence="3">Bin3-type SAM domain-containing protein</fullName>
    </recommendedName>
</protein>